<proteinExistence type="predicted"/>
<accession>A0A146FED3</accession>
<dbReference type="Proteomes" id="UP000075230">
    <property type="component" value="Unassembled WGS sequence"/>
</dbReference>
<evidence type="ECO:0000313" key="2">
    <source>
        <dbReference type="Proteomes" id="UP000075230"/>
    </source>
</evidence>
<sequence length="39" mass="4377">MASIIEGYGDMVVMENLDNCKLATFGFCNKTNRTINQSF</sequence>
<evidence type="ECO:0000313" key="1">
    <source>
        <dbReference type="EMBL" id="GAT23962.1"/>
    </source>
</evidence>
<name>A0A146FED3_ASPKA</name>
<dbReference type="EMBL" id="BCWF01000017">
    <property type="protein sequence ID" value="GAT23962.1"/>
    <property type="molecule type" value="Genomic_DNA"/>
</dbReference>
<dbReference type="AlphaFoldDB" id="A0A146FED3"/>
<gene>
    <name evidence="1" type="ORF">RIB2604_01711050</name>
</gene>
<reference evidence="2" key="2">
    <citation type="submission" date="2016-02" db="EMBL/GenBank/DDBJ databases">
        <title>Genome sequencing of Aspergillus luchuensis NBRC 4314.</title>
        <authorList>
            <person name="Yamada O."/>
        </authorList>
    </citation>
    <scope>NUCLEOTIDE SEQUENCE [LARGE SCALE GENOMIC DNA]</scope>
    <source>
        <strain evidence="2">RIB 2604</strain>
    </source>
</reference>
<protein>
    <submittedName>
        <fullName evidence="1">DUF907 domain protein</fullName>
    </submittedName>
</protein>
<organism evidence="1 2">
    <name type="scientific">Aspergillus kawachii</name>
    <name type="common">White koji mold</name>
    <name type="synonym">Aspergillus awamori var. kawachi</name>
    <dbReference type="NCBI Taxonomy" id="1069201"/>
    <lineage>
        <taxon>Eukaryota</taxon>
        <taxon>Fungi</taxon>
        <taxon>Dikarya</taxon>
        <taxon>Ascomycota</taxon>
        <taxon>Pezizomycotina</taxon>
        <taxon>Eurotiomycetes</taxon>
        <taxon>Eurotiomycetidae</taxon>
        <taxon>Eurotiales</taxon>
        <taxon>Aspergillaceae</taxon>
        <taxon>Aspergillus</taxon>
        <taxon>Aspergillus subgen. Circumdati</taxon>
    </lineage>
</organism>
<reference evidence="1 2" key="1">
    <citation type="journal article" date="2016" name="DNA Res.">
        <title>Genome sequence of Aspergillus luchuensis NBRC 4314.</title>
        <authorList>
            <person name="Yamada O."/>
            <person name="Machida M."/>
            <person name="Hosoyama A."/>
            <person name="Goto M."/>
            <person name="Takahashi T."/>
            <person name="Futagami T."/>
            <person name="Yamagata Y."/>
            <person name="Takeuchi M."/>
            <person name="Kobayashi T."/>
            <person name="Koike H."/>
            <person name="Abe K."/>
            <person name="Asai K."/>
            <person name="Arita M."/>
            <person name="Fujita N."/>
            <person name="Fukuda K."/>
            <person name="Higa K."/>
            <person name="Horikawa H."/>
            <person name="Ishikawa T."/>
            <person name="Jinno K."/>
            <person name="Kato Y."/>
            <person name="Kirimura K."/>
            <person name="Mizutani O."/>
            <person name="Nakasone K."/>
            <person name="Sano M."/>
            <person name="Shiraishi Y."/>
            <person name="Tsukahara M."/>
            <person name="Gomi K."/>
        </authorList>
    </citation>
    <scope>NUCLEOTIDE SEQUENCE [LARGE SCALE GENOMIC DNA]</scope>
    <source>
        <strain evidence="1 2">RIB 2604</strain>
    </source>
</reference>
<comment type="caution">
    <text evidence="1">The sequence shown here is derived from an EMBL/GenBank/DDBJ whole genome shotgun (WGS) entry which is preliminary data.</text>
</comment>